<dbReference type="AlphaFoldDB" id="A0A934IKU8"/>
<sequence>METIFSIIVGLFFAASIYLMLSPQLVRILLGVSIFGNAVNLMIFTAGRLTEAVPPVLSAAGDHAPQPPVTPTSPAPDAIADQAAAAGDAAVHAAHTAGDAAGAVASAISQSNADMLATANPLPQALILTAIVISFSIFAFLLVLTFRAYQSLDTDSVDSMRLAEPTPRVPPLGY</sequence>
<dbReference type="Gene3D" id="1.10.287.3510">
    <property type="match status" value="1"/>
</dbReference>
<name>A0A934IKU8_9HYPH</name>
<keyword evidence="6 7" id="KW-0472">Membrane</keyword>
<dbReference type="RefSeq" id="WP_198880363.1">
    <property type="nucleotide sequence ID" value="NZ_JAEKJA010000001.1"/>
</dbReference>
<evidence type="ECO:0000256" key="4">
    <source>
        <dbReference type="ARBA" id="ARBA00022692"/>
    </source>
</evidence>
<organism evidence="8 9">
    <name type="scientific">Acuticoccus mangrovi</name>
    <dbReference type="NCBI Taxonomy" id="2796142"/>
    <lineage>
        <taxon>Bacteria</taxon>
        <taxon>Pseudomonadati</taxon>
        <taxon>Pseudomonadota</taxon>
        <taxon>Alphaproteobacteria</taxon>
        <taxon>Hyphomicrobiales</taxon>
        <taxon>Amorphaceae</taxon>
        <taxon>Acuticoccus</taxon>
    </lineage>
</organism>
<dbReference type="EMBL" id="JAEKJA010000001">
    <property type="protein sequence ID" value="MBJ3774485.1"/>
    <property type="molecule type" value="Genomic_DNA"/>
</dbReference>
<feature type="transmembrane region" description="Helical" evidence="7">
    <location>
        <begin position="28"/>
        <end position="47"/>
    </location>
</feature>
<evidence type="ECO:0000313" key="8">
    <source>
        <dbReference type="EMBL" id="MBJ3774485.1"/>
    </source>
</evidence>
<keyword evidence="9" id="KW-1185">Reference proteome</keyword>
<dbReference type="InterPro" id="IPR039428">
    <property type="entry name" value="NUOK/Mnh_C1-like"/>
</dbReference>
<feature type="transmembrane region" description="Helical" evidence="7">
    <location>
        <begin position="125"/>
        <end position="146"/>
    </location>
</feature>
<dbReference type="GO" id="GO:0005886">
    <property type="term" value="C:plasma membrane"/>
    <property type="evidence" value="ECO:0007669"/>
    <property type="project" value="UniProtKB-SubCell"/>
</dbReference>
<evidence type="ECO:0000256" key="1">
    <source>
        <dbReference type="ARBA" id="ARBA00004651"/>
    </source>
</evidence>
<dbReference type="InterPro" id="IPR050601">
    <property type="entry name" value="CPA3_antiporter_subunitC"/>
</dbReference>
<feature type="transmembrane region" description="Helical" evidence="7">
    <location>
        <begin position="6"/>
        <end position="21"/>
    </location>
</feature>
<evidence type="ECO:0000256" key="6">
    <source>
        <dbReference type="ARBA" id="ARBA00023136"/>
    </source>
</evidence>
<keyword evidence="5 7" id="KW-1133">Transmembrane helix</keyword>
<keyword evidence="4 7" id="KW-0812">Transmembrane</keyword>
<evidence type="ECO:0000313" key="9">
    <source>
        <dbReference type="Proteomes" id="UP000609531"/>
    </source>
</evidence>
<dbReference type="PANTHER" id="PTHR34583:SF2">
    <property type="entry name" value="ANTIPORTER SUBUNIT MNHC2-RELATED"/>
    <property type="match status" value="1"/>
</dbReference>
<dbReference type="PANTHER" id="PTHR34583">
    <property type="entry name" value="ANTIPORTER SUBUNIT MNHC2-RELATED"/>
    <property type="match status" value="1"/>
</dbReference>
<accession>A0A934IKU8</accession>
<evidence type="ECO:0000256" key="7">
    <source>
        <dbReference type="SAM" id="Phobius"/>
    </source>
</evidence>
<dbReference type="Pfam" id="PF00420">
    <property type="entry name" value="Oxidored_q2"/>
    <property type="match status" value="1"/>
</dbReference>
<comment type="similarity">
    <text evidence="2">Belongs to the CPA3 antiporters (TC 2.A.63) subunit C family.</text>
</comment>
<reference evidence="8" key="1">
    <citation type="submission" date="2020-12" db="EMBL/GenBank/DDBJ databases">
        <title>Bacterial taxonomy.</title>
        <authorList>
            <person name="Pan X."/>
        </authorList>
    </citation>
    <scope>NUCLEOTIDE SEQUENCE</scope>
    <source>
        <strain evidence="8">B2012</strain>
    </source>
</reference>
<gene>
    <name evidence="8" type="ORF">JCR33_02230</name>
</gene>
<proteinExistence type="inferred from homology"/>
<evidence type="ECO:0000256" key="3">
    <source>
        <dbReference type="ARBA" id="ARBA00022475"/>
    </source>
</evidence>
<keyword evidence="3" id="KW-1003">Cell membrane</keyword>
<evidence type="ECO:0000256" key="5">
    <source>
        <dbReference type="ARBA" id="ARBA00022989"/>
    </source>
</evidence>
<comment type="caution">
    <text evidence="8">The sequence shown here is derived from an EMBL/GenBank/DDBJ whole genome shotgun (WGS) entry which is preliminary data.</text>
</comment>
<evidence type="ECO:0000256" key="2">
    <source>
        <dbReference type="ARBA" id="ARBA00010388"/>
    </source>
</evidence>
<dbReference type="Proteomes" id="UP000609531">
    <property type="component" value="Unassembled WGS sequence"/>
</dbReference>
<comment type="subcellular location">
    <subcellularLocation>
        <location evidence="1">Cell membrane</location>
        <topology evidence="1">Multi-pass membrane protein</topology>
    </subcellularLocation>
</comment>
<protein>
    <submittedName>
        <fullName evidence="8">NADH-quinone oxidoreductase subunit K</fullName>
    </submittedName>
</protein>